<evidence type="ECO:0000313" key="2">
    <source>
        <dbReference type="Proteomes" id="UP000829398"/>
    </source>
</evidence>
<keyword evidence="2" id="KW-1185">Reference proteome</keyword>
<name>A0ACB8KJZ2_CITSI</name>
<comment type="caution">
    <text evidence="1">The sequence shown here is derived from an EMBL/GenBank/DDBJ whole genome shotgun (WGS) entry which is preliminary data.</text>
</comment>
<protein>
    <submittedName>
        <fullName evidence="1">Uncharacterized protein</fullName>
    </submittedName>
</protein>
<evidence type="ECO:0000313" key="1">
    <source>
        <dbReference type="EMBL" id="KAH9754661.1"/>
    </source>
</evidence>
<reference evidence="2" key="1">
    <citation type="journal article" date="2023" name="Hortic. Res.">
        <title>A chromosome-level phased genome enabling allele-level studies in sweet orange: a case study on citrus Huanglongbing tolerance.</title>
        <authorList>
            <person name="Wu B."/>
            <person name="Yu Q."/>
            <person name="Deng Z."/>
            <person name="Duan Y."/>
            <person name="Luo F."/>
            <person name="Gmitter F. Jr."/>
        </authorList>
    </citation>
    <scope>NUCLEOTIDE SEQUENCE [LARGE SCALE GENOMIC DNA]</scope>
    <source>
        <strain evidence="2">cv. Valencia</strain>
    </source>
</reference>
<gene>
    <name evidence="1" type="ORF">KPL71_015522</name>
</gene>
<accession>A0ACB8KJZ2</accession>
<dbReference type="Proteomes" id="UP000829398">
    <property type="component" value="Chromosome 5"/>
</dbReference>
<sequence>MEFFLSIGEKVAEYLVAPIVAPIIHPFTYCCSYKANFEKLNNEVDQLKFARENVQHKVNDSRIKGDRIQQHVEEWLISVSKVTNEVGELIEDKEKSNNRCFKGLCPNLKARYQLSKKAEREANAMLGKNQAPRSRSATTTPIRSRSVTTTLVRSRTVTNDLPGYDSEETWLNTTQGFMHFESRTSTLKEILDALSNRNFNMIGVYGMGGVGKTTLVKEVGRQAKENNLFEKVISSCVSQTLQIKEIQGEIAEKIGLELAEQSHETVRAGRLLERLKKESKILIILDDIWGSLDLEAIGIPLADDNGGCKVLLTARSPDVLSCKMGCQQIFFVDVLKEKEAWSLFKKMTGDCTENGELKSVATEVAKECAGLPIAIVPVANALKNKRLYEWRNALRQLKRPFLRRFSETEAEAAYSTIELSYYQLEGDELRKTFLLIGYTFICSVNDVLYYGMGLAISIASRDQHVFAVENEVVPLTSWPDKDTLEVCTAISLKNSMAIIGDLKKLVILTLRGSNMEELVGEIGQLTQLRLLNLRRCYRLRVIPPNVLSSLSRLEELYVGESPIEWGKVEGVDGERRNASLHELNNLSKLTSLEILIQDEKTLPRDLSFFKMLQRYRILIGDQRWWDGPSDEISRIFRLMLASGANICLNGGHIMQLKGIEDLRLGGSLDMKSVLYRSDGEGFPQLKHLEVVENSNLLCVVDTVDRATAPTTAFPLLESLFLQDLSNLEKICRGPLSAESFCKLKSISVGRCDKLKNVFPLVISRGLQQLQSIEVTGCQNLEVIFAAETRDESSNSNTQVIELSQLRTLELRSLPQLTSFCTGDLQIEFPSLEQLTIRGCPHVKFKSTIHESTKKMFPNLEYLIVDEKHIRVFPEDLLCKLKCLDVWLDESTPILSLDDFLLRFHTVKILFLLGGDGYIWDDSFEEVENGMTAMIKGIDECSDLKQISKQESSNTSNLEILVILHCDNLINLVPPSTSFQTLTCLMVCRCDGMINVLTSSIAKSLVRLRRIKIGECKMITEIVANDDDEGENYAAKDEIVFSELKELLLLDLESLTSFFSGNNCNFKFPSLERLVVEDCPNMNIFSGGELSTPKLRKVELKEFGDEGCQTLDHDLNTTIQYLYLKNKPEKEKENETFSEENEKEEDAKDSGKIKWFEVERLAHKMLVIEKAKIEKLIKGETTGVQRRVSEAKKEGEEIEEKVEK</sequence>
<dbReference type="EMBL" id="CM039174">
    <property type="protein sequence ID" value="KAH9754661.1"/>
    <property type="molecule type" value="Genomic_DNA"/>
</dbReference>
<proteinExistence type="predicted"/>
<organism evidence="1 2">
    <name type="scientific">Citrus sinensis</name>
    <name type="common">Sweet orange</name>
    <name type="synonym">Citrus aurantium var. sinensis</name>
    <dbReference type="NCBI Taxonomy" id="2711"/>
    <lineage>
        <taxon>Eukaryota</taxon>
        <taxon>Viridiplantae</taxon>
        <taxon>Streptophyta</taxon>
        <taxon>Embryophyta</taxon>
        <taxon>Tracheophyta</taxon>
        <taxon>Spermatophyta</taxon>
        <taxon>Magnoliopsida</taxon>
        <taxon>eudicotyledons</taxon>
        <taxon>Gunneridae</taxon>
        <taxon>Pentapetalae</taxon>
        <taxon>rosids</taxon>
        <taxon>malvids</taxon>
        <taxon>Sapindales</taxon>
        <taxon>Rutaceae</taxon>
        <taxon>Aurantioideae</taxon>
        <taxon>Citrus</taxon>
    </lineage>
</organism>